<accession>A0ABN7V307</accession>
<reference evidence="1 2" key="1">
    <citation type="submission" date="2021-06" db="EMBL/GenBank/DDBJ databases">
        <authorList>
            <person name="Kallberg Y."/>
            <person name="Tangrot J."/>
            <person name="Rosling A."/>
        </authorList>
    </citation>
    <scope>NUCLEOTIDE SEQUENCE [LARGE SCALE GENOMIC DNA]</scope>
    <source>
        <strain evidence="1 2">120-4 pot B 10/14</strain>
    </source>
</reference>
<name>A0ABN7V307_GIGMA</name>
<keyword evidence="2" id="KW-1185">Reference proteome</keyword>
<proteinExistence type="predicted"/>
<evidence type="ECO:0000313" key="1">
    <source>
        <dbReference type="EMBL" id="CAG8724015.1"/>
    </source>
</evidence>
<dbReference type="EMBL" id="CAJVQB010008859">
    <property type="protein sequence ID" value="CAG8724015.1"/>
    <property type="molecule type" value="Genomic_DNA"/>
</dbReference>
<gene>
    <name evidence="1" type="ORF">GMARGA_LOCUS13766</name>
</gene>
<protein>
    <submittedName>
        <fullName evidence="1">23108_t:CDS:1</fullName>
    </submittedName>
</protein>
<comment type="caution">
    <text evidence="1">The sequence shown here is derived from an EMBL/GenBank/DDBJ whole genome shotgun (WGS) entry which is preliminary data.</text>
</comment>
<organism evidence="1 2">
    <name type="scientific">Gigaspora margarita</name>
    <dbReference type="NCBI Taxonomy" id="4874"/>
    <lineage>
        <taxon>Eukaryota</taxon>
        <taxon>Fungi</taxon>
        <taxon>Fungi incertae sedis</taxon>
        <taxon>Mucoromycota</taxon>
        <taxon>Glomeromycotina</taxon>
        <taxon>Glomeromycetes</taxon>
        <taxon>Diversisporales</taxon>
        <taxon>Gigasporaceae</taxon>
        <taxon>Gigaspora</taxon>
    </lineage>
</organism>
<sequence>KQVIVNATHVSNKSLPQELEEFTNEEDEIDELEIMLKYRKSSSLIIHPLKKITCFIIHVGKEQFGQAESLLNENTHLQPLETPTKEYYQEFNNFMDTYLCNSMW</sequence>
<feature type="non-terminal residue" evidence="1">
    <location>
        <position position="1"/>
    </location>
</feature>
<dbReference type="Proteomes" id="UP000789901">
    <property type="component" value="Unassembled WGS sequence"/>
</dbReference>
<evidence type="ECO:0000313" key="2">
    <source>
        <dbReference type="Proteomes" id="UP000789901"/>
    </source>
</evidence>